<dbReference type="InterPro" id="IPR052158">
    <property type="entry name" value="INH-QAR"/>
</dbReference>
<dbReference type="GO" id="GO:0043565">
    <property type="term" value="F:sequence-specific DNA binding"/>
    <property type="evidence" value="ECO:0007669"/>
    <property type="project" value="InterPro"/>
</dbReference>
<name>A0A348HC51_9GAMM</name>
<dbReference type="InterPro" id="IPR009057">
    <property type="entry name" value="Homeodomain-like_sf"/>
</dbReference>
<dbReference type="PRINTS" id="PR00032">
    <property type="entry name" value="HTHARAC"/>
</dbReference>
<dbReference type="AlphaFoldDB" id="A0A348HC51"/>
<sequence>MTTLNVALLVTPDFSAFHLSVPSILFSQRASGEPLFSVSLCAEVPGIKRSSEGFMMDAAQGLEALTTADIVVLPFWPDPHQRPSAGLIEALQKAHARGAWIAGLCLGAFVLGYAGLLDGRKASTHWEYEAVFQACFPEARLDINALYTQDDGIITSAGTAAAIDCCLCIVRERYGSAVANRIARRMVVPPYREGGQSQFIECPVPQSTADARINGLIEHLRQNIAVSHDLDALAARIAMSRRTLTRHFMKATGQSVTQWLVQERLRLTQNALETTRSTVEQIAAAVGFNSPITFRQHFKARFGVSPQEWRRHFQAQAARAPTAGPDLFTARCACPVRST</sequence>
<keyword evidence="1" id="KW-0805">Transcription regulation</keyword>
<dbReference type="SMART" id="SM00342">
    <property type="entry name" value="HTH_ARAC"/>
    <property type="match status" value="1"/>
</dbReference>
<evidence type="ECO:0000256" key="3">
    <source>
        <dbReference type="ARBA" id="ARBA00023163"/>
    </source>
</evidence>
<keyword evidence="6" id="KW-1185">Reference proteome</keyword>
<feature type="domain" description="HTH araC/xylS-type" evidence="4">
    <location>
        <begin position="214"/>
        <end position="312"/>
    </location>
</feature>
<protein>
    <submittedName>
        <fullName evidence="5">Transcriptional regulator containing an amidase</fullName>
    </submittedName>
</protein>
<keyword evidence="3" id="KW-0804">Transcription</keyword>
<dbReference type="InterPro" id="IPR020449">
    <property type="entry name" value="Tscrpt_reg_AraC-type_HTH"/>
</dbReference>
<evidence type="ECO:0000313" key="6">
    <source>
        <dbReference type="Proteomes" id="UP000267342"/>
    </source>
</evidence>
<dbReference type="Proteomes" id="UP000267342">
    <property type="component" value="Chromosome"/>
</dbReference>
<dbReference type="EMBL" id="AP018933">
    <property type="protein sequence ID" value="BBG29203.1"/>
    <property type="molecule type" value="Genomic_DNA"/>
</dbReference>
<dbReference type="KEGG" id="zpl:ZBT109_0414"/>
<gene>
    <name evidence="5" type="ORF">ZBT109_0414</name>
</gene>
<dbReference type="InterPro" id="IPR018062">
    <property type="entry name" value="HTH_AraC-typ_CS"/>
</dbReference>
<dbReference type="InterPro" id="IPR002818">
    <property type="entry name" value="DJ-1/PfpI"/>
</dbReference>
<proteinExistence type="predicted"/>
<dbReference type="CDD" id="cd03137">
    <property type="entry name" value="GATase1_AraC_1"/>
    <property type="match status" value="1"/>
</dbReference>
<dbReference type="Gene3D" id="3.40.50.880">
    <property type="match status" value="1"/>
</dbReference>
<dbReference type="PANTHER" id="PTHR43130:SF3">
    <property type="entry name" value="HTH-TYPE TRANSCRIPTIONAL REGULATOR RV1931C"/>
    <property type="match status" value="1"/>
</dbReference>
<dbReference type="PANTHER" id="PTHR43130">
    <property type="entry name" value="ARAC-FAMILY TRANSCRIPTIONAL REGULATOR"/>
    <property type="match status" value="1"/>
</dbReference>
<dbReference type="Pfam" id="PF01965">
    <property type="entry name" value="DJ-1_PfpI"/>
    <property type="match status" value="1"/>
</dbReference>
<reference evidence="5 6" key="1">
    <citation type="submission" date="2018-09" db="EMBL/GenBank/DDBJ databases">
        <title>Zymobacter palmae IAM14233 (=T109) whole genome analysis.</title>
        <authorList>
            <person name="Yanase H."/>
        </authorList>
    </citation>
    <scope>NUCLEOTIDE SEQUENCE [LARGE SCALE GENOMIC DNA]</scope>
    <source>
        <strain evidence="5 6">IAM14233</strain>
    </source>
</reference>
<dbReference type="PROSITE" id="PS01124">
    <property type="entry name" value="HTH_ARAC_FAMILY_2"/>
    <property type="match status" value="1"/>
</dbReference>
<dbReference type="GO" id="GO:0003700">
    <property type="term" value="F:DNA-binding transcription factor activity"/>
    <property type="evidence" value="ECO:0007669"/>
    <property type="project" value="InterPro"/>
</dbReference>
<dbReference type="SUPFAM" id="SSF46689">
    <property type="entry name" value="Homeodomain-like"/>
    <property type="match status" value="2"/>
</dbReference>
<keyword evidence="2" id="KW-0238">DNA-binding</keyword>
<accession>A0A348HC51</accession>
<dbReference type="SUPFAM" id="SSF52317">
    <property type="entry name" value="Class I glutamine amidotransferase-like"/>
    <property type="match status" value="1"/>
</dbReference>
<evidence type="ECO:0000256" key="2">
    <source>
        <dbReference type="ARBA" id="ARBA00023125"/>
    </source>
</evidence>
<dbReference type="Gene3D" id="1.10.10.60">
    <property type="entry name" value="Homeodomain-like"/>
    <property type="match status" value="1"/>
</dbReference>
<dbReference type="PROSITE" id="PS00041">
    <property type="entry name" value="HTH_ARAC_FAMILY_1"/>
    <property type="match status" value="1"/>
</dbReference>
<dbReference type="Pfam" id="PF12833">
    <property type="entry name" value="HTH_18"/>
    <property type="match status" value="1"/>
</dbReference>
<evidence type="ECO:0000256" key="1">
    <source>
        <dbReference type="ARBA" id="ARBA00023015"/>
    </source>
</evidence>
<dbReference type="STRING" id="1123510.GCA_000620025_00619"/>
<evidence type="ECO:0000259" key="4">
    <source>
        <dbReference type="PROSITE" id="PS01124"/>
    </source>
</evidence>
<dbReference type="RefSeq" id="WP_051523677.1">
    <property type="nucleotide sequence ID" value="NZ_AP018933.1"/>
</dbReference>
<organism evidence="5 6">
    <name type="scientific">Zymobacter palmae</name>
    <dbReference type="NCBI Taxonomy" id="33074"/>
    <lineage>
        <taxon>Bacteria</taxon>
        <taxon>Pseudomonadati</taxon>
        <taxon>Pseudomonadota</taxon>
        <taxon>Gammaproteobacteria</taxon>
        <taxon>Oceanospirillales</taxon>
        <taxon>Halomonadaceae</taxon>
        <taxon>Zymobacter group</taxon>
        <taxon>Zymobacter</taxon>
    </lineage>
</organism>
<dbReference type="OrthoDB" id="9803764at2"/>
<dbReference type="InterPro" id="IPR029062">
    <property type="entry name" value="Class_I_gatase-like"/>
</dbReference>
<evidence type="ECO:0000313" key="5">
    <source>
        <dbReference type="EMBL" id="BBG29203.1"/>
    </source>
</evidence>
<dbReference type="InterPro" id="IPR018060">
    <property type="entry name" value="HTH_AraC"/>
</dbReference>